<evidence type="ECO:0000256" key="2">
    <source>
        <dbReference type="ARBA" id="ARBA00023125"/>
    </source>
</evidence>
<feature type="region of interest" description="Disordered" evidence="5">
    <location>
        <begin position="289"/>
        <end position="365"/>
    </location>
</feature>
<keyword evidence="2 4" id="KW-0238">DNA-binding</keyword>
<dbReference type="PANTHER" id="PTHR45866:SF7">
    <property type="entry name" value="DNA GYRASE SUBUNIT B, CHLOROPLASTIC"/>
    <property type="match status" value="1"/>
</dbReference>
<evidence type="ECO:0000259" key="6">
    <source>
        <dbReference type="Pfam" id="PF00204"/>
    </source>
</evidence>
<proteinExistence type="inferred from homology"/>
<dbReference type="PRINTS" id="PR01159">
    <property type="entry name" value="DNAGYRASEB"/>
</dbReference>
<evidence type="ECO:0000256" key="4">
    <source>
        <dbReference type="RuleBase" id="RU362094"/>
    </source>
</evidence>
<evidence type="ECO:0000256" key="3">
    <source>
        <dbReference type="ARBA" id="ARBA00023235"/>
    </source>
</evidence>
<keyword evidence="4" id="KW-0067">ATP-binding</keyword>
<comment type="subunit">
    <text evidence="4">Homodimer.</text>
</comment>
<reference evidence="7" key="1">
    <citation type="submission" date="2019-12" db="EMBL/GenBank/DDBJ databases">
        <title>Genome sequencing and annotation of Brassica cretica.</title>
        <authorList>
            <person name="Studholme D.J."/>
            <person name="Sarris P.F."/>
        </authorList>
    </citation>
    <scope>NUCLEOTIDE SEQUENCE</scope>
    <source>
        <strain evidence="7">PFS-102/07</strain>
        <tissue evidence="7">Leaf</tissue>
    </source>
</reference>
<dbReference type="AlphaFoldDB" id="A0A8S9ITG0"/>
<dbReference type="InterPro" id="IPR001005">
    <property type="entry name" value="SANT/Myb"/>
</dbReference>
<dbReference type="InterPro" id="IPR020568">
    <property type="entry name" value="Ribosomal_Su5_D2-typ_SF"/>
</dbReference>
<dbReference type="InterPro" id="IPR001241">
    <property type="entry name" value="Topo_IIA"/>
</dbReference>
<dbReference type="Gene3D" id="3.30.230.10">
    <property type="match status" value="1"/>
</dbReference>
<dbReference type="PANTHER" id="PTHR45866">
    <property type="entry name" value="DNA GYRASE/TOPOISOMERASE SUBUNIT B"/>
    <property type="match status" value="1"/>
</dbReference>
<comment type="function">
    <text evidence="4">Control of topological states of DNA by transient breakage and subsequent rejoining of DNA strands. Topoisomerase II makes double-strand breaks.</text>
</comment>
<organism evidence="7">
    <name type="scientific">Brassica cretica</name>
    <name type="common">Mustard</name>
    <dbReference type="NCBI Taxonomy" id="69181"/>
    <lineage>
        <taxon>Eukaryota</taxon>
        <taxon>Viridiplantae</taxon>
        <taxon>Streptophyta</taxon>
        <taxon>Embryophyta</taxon>
        <taxon>Tracheophyta</taxon>
        <taxon>Spermatophyta</taxon>
        <taxon>Magnoliopsida</taxon>
        <taxon>eudicotyledons</taxon>
        <taxon>Gunneridae</taxon>
        <taxon>Pentapetalae</taxon>
        <taxon>rosids</taxon>
        <taxon>malvids</taxon>
        <taxon>Brassicales</taxon>
        <taxon>Brassicaceae</taxon>
        <taxon>Brassiceae</taxon>
        <taxon>Brassica</taxon>
    </lineage>
</organism>
<dbReference type="GO" id="GO:0003677">
    <property type="term" value="F:DNA binding"/>
    <property type="evidence" value="ECO:0007669"/>
    <property type="project" value="UniProtKB-UniRule"/>
</dbReference>
<dbReference type="SMART" id="SM00433">
    <property type="entry name" value="TOP2c"/>
    <property type="match status" value="1"/>
</dbReference>
<dbReference type="GO" id="GO:0006265">
    <property type="term" value="P:DNA topological change"/>
    <property type="evidence" value="ECO:0007669"/>
    <property type="project" value="UniProtKB-UniRule"/>
</dbReference>
<name>A0A8S9ITG0_BRACR</name>
<feature type="domain" description="DNA topoisomerase type IIA subunit B" evidence="6">
    <location>
        <begin position="39"/>
        <end position="208"/>
    </location>
</feature>
<comment type="catalytic activity">
    <reaction evidence="1 4">
        <text>ATP-dependent breakage, passage and rejoining of double-stranded DNA.</text>
        <dbReference type="EC" id="5.6.2.2"/>
    </reaction>
</comment>
<comment type="caution">
    <text evidence="7">The sequence shown here is derived from an EMBL/GenBank/DDBJ whole genome shotgun (WGS) entry which is preliminary data.</text>
</comment>
<evidence type="ECO:0000256" key="1">
    <source>
        <dbReference type="ARBA" id="ARBA00000185"/>
    </source>
</evidence>
<gene>
    <name evidence="7" type="ORF">F2Q70_00006728</name>
</gene>
<dbReference type="SUPFAM" id="SSF54211">
    <property type="entry name" value="Ribosomal protein S5 domain 2-like"/>
    <property type="match status" value="1"/>
</dbReference>
<accession>A0A8S9ITG0</accession>
<sequence>MYGGRRVSLHEIKMVKVSIEREDNDLKNNHYKECYYAGGSSEYISCLNPDKKPLHDVMGFKRELNGIIMDIALQWYVDGYSDTMLGYANGIRTNDGGTHIDGVKASITRTLNNFAKQSKVFKDEDITFSGEHVREGLTCVVSVIVPNPEFEGRTQTRLGNPYIREIVDQSVQMYLTEYFELHPDVLESILSKSFNAYKTALALKRVREVIRSNSVSTPCTISEKLTNCSSEKPEILVGRGVISGGAAKHGCDSLDKRFQHANVKASSLPPAKKAFVLVALTVISISCQRKRMREQPRRNSAVSTAHGKSLENTSDSSSDKKRQKVKSCVPSSQKTAAASNPRNSKDVSVKSDKGGSPGSDKIKHIPVGHVFQAEIPVWIAPTKKGKFYGSPGDSDTLRWLGTGVWPTYSLKKKAHYKKVGEGRKDTCSCASPGSTSCIKQHIREERELLEKDIGRAFYTWEFDEMGEEVGSKTWTSKEEQKFKSLVKNNPLSSCDGFWKIASESFPRKSEKDLTSYYYNVFLIRRMRLLAKSSSADHIDSDDDQNEHFLGG</sequence>
<dbReference type="GO" id="GO:0003918">
    <property type="term" value="F:DNA topoisomerase type II (double strand cut, ATP-hydrolyzing) activity"/>
    <property type="evidence" value="ECO:0007669"/>
    <property type="project" value="UniProtKB-UniRule"/>
</dbReference>
<dbReference type="CDD" id="cd00329">
    <property type="entry name" value="TopoII_MutL_Trans"/>
    <property type="match status" value="1"/>
</dbReference>
<feature type="compositionally biased region" description="Polar residues" evidence="5">
    <location>
        <begin position="329"/>
        <end position="342"/>
    </location>
</feature>
<dbReference type="GO" id="GO:0005524">
    <property type="term" value="F:ATP binding"/>
    <property type="evidence" value="ECO:0007669"/>
    <property type="project" value="UniProtKB-UniRule"/>
</dbReference>
<dbReference type="EMBL" id="QGKY02001015">
    <property type="protein sequence ID" value="KAF2572356.1"/>
    <property type="molecule type" value="Genomic_DNA"/>
</dbReference>
<dbReference type="CDD" id="cd00167">
    <property type="entry name" value="SANT"/>
    <property type="match status" value="1"/>
</dbReference>
<keyword evidence="4" id="KW-0547">Nucleotide-binding</keyword>
<keyword evidence="4" id="KW-0799">Topoisomerase</keyword>
<dbReference type="InterPro" id="IPR013506">
    <property type="entry name" value="Topo_IIA_bsu_dom2"/>
</dbReference>
<dbReference type="EC" id="5.6.2.2" evidence="4"/>
<feature type="compositionally biased region" description="Basic and acidic residues" evidence="5">
    <location>
        <begin position="343"/>
        <end position="353"/>
    </location>
</feature>
<comment type="similarity">
    <text evidence="4">Belongs to the type II topoisomerase family.</text>
</comment>
<protein>
    <recommendedName>
        <fullName evidence="4">DNA topoisomerase 2</fullName>
        <ecNumber evidence="4">5.6.2.2</ecNumber>
    </recommendedName>
</protein>
<dbReference type="Pfam" id="PF00204">
    <property type="entry name" value="DNA_gyraseB"/>
    <property type="match status" value="1"/>
</dbReference>
<dbReference type="InterPro" id="IPR014721">
    <property type="entry name" value="Ribsml_uS5_D2-typ_fold_subgr"/>
</dbReference>
<evidence type="ECO:0000256" key="5">
    <source>
        <dbReference type="SAM" id="MobiDB-lite"/>
    </source>
</evidence>
<evidence type="ECO:0000313" key="7">
    <source>
        <dbReference type="EMBL" id="KAF2572356.1"/>
    </source>
</evidence>
<dbReference type="InterPro" id="IPR000565">
    <property type="entry name" value="Topo_IIA_B"/>
</dbReference>
<keyword evidence="3 4" id="KW-0413">Isomerase</keyword>